<proteinExistence type="predicted"/>
<accession>A0A5J4TRZ5</accession>
<dbReference type="EMBL" id="SNRW01026126">
    <property type="protein sequence ID" value="KAA6361018.1"/>
    <property type="molecule type" value="Genomic_DNA"/>
</dbReference>
<name>A0A5J4TRZ5_9EUKA</name>
<organism evidence="2 3">
    <name type="scientific">Streblomastix strix</name>
    <dbReference type="NCBI Taxonomy" id="222440"/>
    <lineage>
        <taxon>Eukaryota</taxon>
        <taxon>Metamonada</taxon>
        <taxon>Preaxostyla</taxon>
        <taxon>Oxymonadida</taxon>
        <taxon>Streblomastigidae</taxon>
        <taxon>Streblomastix</taxon>
    </lineage>
</organism>
<gene>
    <name evidence="2" type="ORF">EZS28_043456</name>
</gene>
<dbReference type="Proteomes" id="UP000324800">
    <property type="component" value="Unassembled WGS sequence"/>
</dbReference>
<evidence type="ECO:0000256" key="1">
    <source>
        <dbReference type="SAM" id="MobiDB-lite"/>
    </source>
</evidence>
<evidence type="ECO:0000313" key="3">
    <source>
        <dbReference type="Proteomes" id="UP000324800"/>
    </source>
</evidence>
<comment type="caution">
    <text evidence="2">The sequence shown here is derived from an EMBL/GenBank/DDBJ whole genome shotgun (WGS) entry which is preliminary data.</text>
</comment>
<feature type="compositionally biased region" description="Low complexity" evidence="1">
    <location>
        <begin position="36"/>
        <end position="56"/>
    </location>
</feature>
<reference evidence="2 3" key="1">
    <citation type="submission" date="2019-03" db="EMBL/GenBank/DDBJ databases">
        <title>Single cell metagenomics reveals metabolic interactions within the superorganism composed of flagellate Streblomastix strix and complex community of Bacteroidetes bacteria on its surface.</title>
        <authorList>
            <person name="Treitli S.C."/>
            <person name="Kolisko M."/>
            <person name="Husnik F."/>
            <person name="Keeling P."/>
            <person name="Hampl V."/>
        </authorList>
    </citation>
    <scope>NUCLEOTIDE SEQUENCE [LARGE SCALE GENOMIC DNA]</scope>
    <source>
        <strain evidence="2">ST1C</strain>
    </source>
</reference>
<evidence type="ECO:0000313" key="2">
    <source>
        <dbReference type="EMBL" id="KAA6361018.1"/>
    </source>
</evidence>
<feature type="region of interest" description="Disordered" evidence="1">
    <location>
        <begin position="34"/>
        <end position="86"/>
    </location>
</feature>
<dbReference type="AlphaFoldDB" id="A0A5J4TRZ5"/>
<protein>
    <submittedName>
        <fullName evidence="2">Uncharacterized protein</fullName>
    </submittedName>
</protein>
<sequence length="155" mass="17670">MEGKIIKQIEKPILEKKPRKKYVKKVKPQTTIIVGPAIEPATEPSTEPATEPTTEPSAEETIREEPIGRPATPRQGRPRKYYTEDEAKDMARLQRKQFKQRLREKQKVFKSGISELQLSAQKLLNKVVLSKEDLIKIIDIIEGNIEQVDAAVQTI</sequence>